<dbReference type="AlphaFoldDB" id="A0AAW8FFH2"/>
<feature type="region of interest" description="Disordered" evidence="1">
    <location>
        <begin position="175"/>
        <end position="207"/>
    </location>
</feature>
<proteinExistence type="predicted"/>
<feature type="compositionally biased region" description="Basic and acidic residues" evidence="1">
    <location>
        <begin position="198"/>
        <end position="207"/>
    </location>
</feature>
<dbReference type="RefSeq" id="WP_306976629.1">
    <property type="nucleotide sequence ID" value="NZ_JAUSZV010000005.1"/>
</dbReference>
<name>A0AAW8FFH2_9ACTN</name>
<feature type="region of interest" description="Disordered" evidence="1">
    <location>
        <begin position="72"/>
        <end position="91"/>
    </location>
</feature>
<dbReference type="Pfam" id="PF06810">
    <property type="entry name" value="Phage_scaffold"/>
    <property type="match status" value="1"/>
</dbReference>
<sequence>MPIENDDTTTDVTTTDGSEQDSYNEDADVTDTDTQDEWVPPTRDDYERLLADKAKVTEESIKRKKMLRDNGIDLATGKRADGTESTTDAGDTVSKTDFQQAVSQVKTRERRLAIEVPTALEAAGWNGRGLARIHKLLELDVVEIDEDGDISGLTEQIEALKVDIPEFFKRTRTNTAPAEAVGAGKKQSESSGSGHWADSFRREIYGS</sequence>
<reference evidence="2" key="1">
    <citation type="submission" date="2023-07" db="EMBL/GenBank/DDBJ databases">
        <title>Comparative genomics of wheat-associated soil bacteria to identify genetic determinants of phenazine resistance.</title>
        <authorList>
            <person name="Mouncey N."/>
        </authorList>
    </citation>
    <scope>NUCLEOTIDE SEQUENCE</scope>
    <source>
        <strain evidence="2">V4I22</strain>
    </source>
</reference>
<dbReference type="EMBL" id="JAUSZV010000005">
    <property type="protein sequence ID" value="MDQ0907792.1"/>
    <property type="molecule type" value="Genomic_DNA"/>
</dbReference>
<feature type="region of interest" description="Disordered" evidence="1">
    <location>
        <begin position="1"/>
        <end position="42"/>
    </location>
</feature>
<evidence type="ECO:0000313" key="3">
    <source>
        <dbReference type="Proteomes" id="UP001234216"/>
    </source>
</evidence>
<feature type="compositionally biased region" description="Acidic residues" evidence="1">
    <location>
        <begin position="18"/>
        <end position="36"/>
    </location>
</feature>
<evidence type="ECO:0000256" key="1">
    <source>
        <dbReference type="SAM" id="MobiDB-lite"/>
    </source>
</evidence>
<evidence type="ECO:0000313" key="2">
    <source>
        <dbReference type="EMBL" id="MDQ0907792.1"/>
    </source>
</evidence>
<dbReference type="Proteomes" id="UP001234216">
    <property type="component" value="Unassembled WGS sequence"/>
</dbReference>
<gene>
    <name evidence="2" type="ORF">QFZ22_003777</name>
</gene>
<feature type="compositionally biased region" description="Basic and acidic residues" evidence="1">
    <location>
        <begin position="72"/>
        <end position="82"/>
    </location>
</feature>
<dbReference type="InterPro" id="IPR009636">
    <property type="entry name" value="SCAF"/>
</dbReference>
<evidence type="ECO:0008006" key="4">
    <source>
        <dbReference type="Google" id="ProtNLM"/>
    </source>
</evidence>
<accession>A0AAW8FFH2</accession>
<organism evidence="2 3">
    <name type="scientific">Streptomyces canus</name>
    <dbReference type="NCBI Taxonomy" id="58343"/>
    <lineage>
        <taxon>Bacteria</taxon>
        <taxon>Bacillati</taxon>
        <taxon>Actinomycetota</taxon>
        <taxon>Actinomycetes</taxon>
        <taxon>Kitasatosporales</taxon>
        <taxon>Streptomycetaceae</taxon>
        <taxon>Streptomyces</taxon>
        <taxon>Streptomyces aurantiacus group</taxon>
    </lineage>
</organism>
<comment type="caution">
    <text evidence="2">The sequence shown here is derived from an EMBL/GenBank/DDBJ whole genome shotgun (WGS) entry which is preliminary data.</text>
</comment>
<protein>
    <recommendedName>
        <fullName evidence="4">Scaffolding protein</fullName>
    </recommendedName>
</protein>